<dbReference type="PANTHER" id="PTHR46825">
    <property type="entry name" value="D-ALANYL-D-ALANINE-CARBOXYPEPTIDASE/ENDOPEPTIDASE AMPH"/>
    <property type="match status" value="1"/>
</dbReference>
<dbReference type="InterPro" id="IPR001466">
    <property type="entry name" value="Beta-lactam-related"/>
</dbReference>
<evidence type="ECO:0000259" key="2">
    <source>
        <dbReference type="Pfam" id="PF00144"/>
    </source>
</evidence>
<sequence length="480" mass="53036">MAAKLVAVATVTLVANRKLSWDDRVATLLPDSSNQSDSVTGQRCTVEDLHSHRCGLSGLDQAVQGLHGELTLETADIVRFANALPVKYELRTRWWYFNFGYSLVGRIIDMATGGPWASYLETKILKPLQMMRTTLSRAIHKTDSNIAKTYVVLTDGTPSEVRPIDIDGNCVNGAAGGVRSTVSDLLRWSHALMRTSENPCIIDAEHDSSSPGHDYISIGVPSLSSSSDIFSSRTIVDPRAPGANNYGLGIVRQSTPAALGVISPNRDFSSPVIGLNSPSLRVFSHNGDFNGATASMYLLPDSVSAVVVLSNAKGLSDAADWIVQDIIQSMFKLQPPIDVLAESCRCRDKYLRWFKETIQDPLEANRQSGPNNRQPNDYTGNFFMSACDSFALELKANPENPQTLLLVVNGRPSQTHVLSPYHFDTWEFVPGSYDSYIQKGYETYHSYIEFLLSFQRQADETVCSLKWVLDGCEVFFTKKR</sequence>
<dbReference type="SUPFAM" id="SSF56601">
    <property type="entry name" value="beta-lactamase/transpeptidase-like"/>
    <property type="match status" value="1"/>
</dbReference>
<evidence type="ECO:0000256" key="1">
    <source>
        <dbReference type="ARBA" id="ARBA00038215"/>
    </source>
</evidence>
<name>A0A9P4RAR3_9PLEO</name>
<protein>
    <submittedName>
        <fullName evidence="3">Beta-lactamase/transpeptidase-like protein</fullName>
    </submittedName>
</protein>
<keyword evidence="4" id="KW-1185">Reference proteome</keyword>
<dbReference type="EMBL" id="ML996102">
    <property type="protein sequence ID" value="KAF2740036.1"/>
    <property type="molecule type" value="Genomic_DNA"/>
</dbReference>
<evidence type="ECO:0000313" key="4">
    <source>
        <dbReference type="Proteomes" id="UP000799444"/>
    </source>
</evidence>
<dbReference type="Gene3D" id="3.40.710.10">
    <property type="entry name" value="DD-peptidase/beta-lactamase superfamily"/>
    <property type="match status" value="1"/>
</dbReference>
<evidence type="ECO:0000313" key="3">
    <source>
        <dbReference type="EMBL" id="KAF2740036.1"/>
    </source>
</evidence>
<comment type="similarity">
    <text evidence="1">Belongs to the peptidase S12 family.</text>
</comment>
<dbReference type="InterPro" id="IPR012338">
    <property type="entry name" value="Beta-lactam/transpept-like"/>
</dbReference>
<dbReference type="OrthoDB" id="5946976at2759"/>
<gene>
    <name evidence="3" type="ORF">EJ04DRAFT_559493</name>
</gene>
<reference evidence="3" key="1">
    <citation type="journal article" date="2020" name="Stud. Mycol.">
        <title>101 Dothideomycetes genomes: a test case for predicting lifestyles and emergence of pathogens.</title>
        <authorList>
            <person name="Haridas S."/>
            <person name="Albert R."/>
            <person name="Binder M."/>
            <person name="Bloem J."/>
            <person name="Labutti K."/>
            <person name="Salamov A."/>
            <person name="Andreopoulos B."/>
            <person name="Baker S."/>
            <person name="Barry K."/>
            <person name="Bills G."/>
            <person name="Bluhm B."/>
            <person name="Cannon C."/>
            <person name="Castanera R."/>
            <person name="Culley D."/>
            <person name="Daum C."/>
            <person name="Ezra D."/>
            <person name="Gonzalez J."/>
            <person name="Henrissat B."/>
            <person name="Kuo A."/>
            <person name="Liang C."/>
            <person name="Lipzen A."/>
            <person name="Lutzoni F."/>
            <person name="Magnuson J."/>
            <person name="Mondo S."/>
            <person name="Nolan M."/>
            <person name="Ohm R."/>
            <person name="Pangilinan J."/>
            <person name="Park H.-J."/>
            <person name="Ramirez L."/>
            <person name="Alfaro M."/>
            <person name="Sun H."/>
            <person name="Tritt A."/>
            <person name="Yoshinaga Y."/>
            <person name="Zwiers L.-H."/>
            <person name="Turgeon B."/>
            <person name="Goodwin S."/>
            <person name="Spatafora J."/>
            <person name="Crous P."/>
            <person name="Grigoriev I."/>
        </authorList>
    </citation>
    <scope>NUCLEOTIDE SEQUENCE</scope>
    <source>
        <strain evidence="3">CBS 125425</strain>
    </source>
</reference>
<feature type="domain" description="Beta-lactamase-related" evidence="2">
    <location>
        <begin position="5"/>
        <end position="321"/>
    </location>
</feature>
<organism evidence="3 4">
    <name type="scientific">Polyplosphaeria fusca</name>
    <dbReference type="NCBI Taxonomy" id="682080"/>
    <lineage>
        <taxon>Eukaryota</taxon>
        <taxon>Fungi</taxon>
        <taxon>Dikarya</taxon>
        <taxon>Ascomycota</taxon>
        <taxon>Pezizomycotina</taxon>
        <taxon>Dothideomycetes</taxon>
        <taxon>Pleosporomycetidae</taxon>
        <taxon>Pleosporales</taxon>
        <taxon>Tetraplosphaeriaceae</taxon>
        <taxon>Polyplosphaeria</taxon>
    </lineage>
</organism>
<dbReference type="Proteomes" id="UP000799444">
    <property type="component" value="Unassembled WGS sequence"/>
</dbReference>
<dbReference type="InterPro" id="IPR050491">
    <property type="entry name" value="AmpC-like"/>
</dbReference>
<comment type="caution">
    <text evidence="3">The sequence shown here is derived from an EMBL/GenBank/DDBJ whole genome shotgun (WGS) entry which is preliminary data.</text>
</comment>
<dbReference type="PANTHER" id="PTHR46825:SF9">
    <property type="entry name" value="BETA-LACTAMASE-RELATED DOMAIN-CONTAINING PROTEIN"/>
    <property type="match status" value="1"/>
</dbReference>
<proteinExistence type="inferred from homology"/>
<dbReference type="Pfam" id="PF00144">
    <property type="entry name" value="Beta-lactamase"/>
    <property type="match status" value="1"/>
</dbReference>
<dbReference type="AlphaFoldDB" id="A0A9P4RAR3"/>
<accession>A0A9P4RAR3</accession>